<keyword evidence="1" id="KW-1133">Transmembrane helix</keyword>
<comment type="caution">
    <text evidence="2">The sequence shown here is derived from an EMBL/GenBank/DDBJ whole genome shotgun (WGS) entry which is preliminary data.</text>
</comment>
<gene>
    <name evidence="2" type="ORF">CDAR_109051</name>
</gene>
<reference evidence="2 3" key="1">
    <citation type="submission" date="2021-06" db="EMBL/GenBank/DDBJ databases">
        <title>Caerostris darwini draft genome.</title>
        <authorList>
            <person name="Kono N."/>
            <person name="Arakawa K."/>
        </authorList>
    </citation>
    <scope>NUCLEOTIDE SEQUENCE [LARGE SCALE GENOMIC DNA]</scope>
</reference>
<feature type="transmembrane region" description="Helical" evidence="1">
    <location>
        <begin position="26"/>
        <end position="46"/>
    </location>
</feature>
<evidence type="ECO:0000313" key="3">
    <source>
        <dbReference type="Proteomes" id="UP001054837"/>
    </source>
</evidence>
<name>A0AAV4VDI0_9ARAC</name>
<organism evidence="2 3">
    <name type="scientific">Caerostris darwini</name>
    <dbReference type="NCBI Taxonomy" id="1538125"/>
    <lineage>
        <taxon>Eukaryota</taxon>
        <taxon>Metazoa</taxon>
        <taxon>Ecdysozoa</taxon>
        <taxon>Arthropoda</taxon>
        <taxon>Chelicerata</taxon>
        <taxon>Arachnida</taxon>
        <taxon>Araneae</taxon>
        <taxon>Araneomorphae</taxon>
        <taxon>Entelegynae</taxon>
        <taxon>Araneoidea</taxon>
        <taxon>Araneidae</taxon>
        <taxon>Caerostris</taxon>
    </lineage>
</organism>
<keyword evidence="1" id="KW-0472">Membrane</keyword>
<accession>A0AAV4VDI0</accession>
<proteinExistence type="predicted"/>
<sequence>MPQLPDTSTALVWLRMRSAHYVGSPIWMAFTCGTVLSLSMGLMALLHTTTRLGVVWLSRYRLAILPSLSKHDLQDLTSSANPRLSSGAFQEDILDTLFLVLLHPIPQFKSTRFKLLSIRFSSILHLESFLNPKIVLSVKLRYVYISEKTVECLGKFLKGWDGGSWKSRTNLGVCSEFGFG</sequence>
<keyword evidence="3" id="KW-1185">Reference proteome</keyword>
<protein>
    <submittedName>
        <fullName evidence="2">Uncharacterized protein</fullName>
    </submittedName>
</protein>
<dbReference type="AlphaFoldDB" id="A0AAV4VDI0"/>
<evidence type="ECO:0000313" key="2">
    <source>
        <dbReference type="EMBL" id="GIY68362.1"/>
    </source>
</evidence>
<dbReference type="EMBL" id="BPLQ01012858">
    <property type="protein sequence ID" value="GIY68362.1"/>
    <property type="molecule type" value="Genomic_DNA"/>
</dbReference>
<dbReference type="Proteomes" id="UP001054837">
    <property type="component" value="Unassembled WGS sequence"/>
</dbReference>
<keyword evidence="1" id="KW-0812">Transmembrane</keyword>
<evidence type="ECO:0000256" key="1">
    <source>
        <dbReference type="SAM" id="Phobius"/>
    </source>
</evidence>